<comment type="caution">
    <text evidence="1">The sequence shown here is derived from an EMBL/GenBank/DDBJ whole genome shotgun (WGS) entry which is preliminary data.</text>
</comment>
<accession>A0ABP0QHI1</accession>
<dbReference type="EMBL" id="CAXAMM010039607">
    <property type="protein sequence ID" value="CAK9087735.1"/>
    <property type="molecule type" value="Genomic_DNA"/>
</dbReference>
<gene>
    <name evidence="1" type="ORF">SCF082_LOCUS41462</name>
    <name evidence="2" type="ORF">SCF082_LOCUS41524</name>
</gene>
<evidence type="ECO:0000313" key="3">
    <source>
        <dbReference type="Proteomes" id="UP001642464"/>
    </source>
</evidence>
<sequence length="113" mass="13050">MATSSGVTLPMTLEALMGYDEPGNEAQFCAVLGLPLKRTHRGRPPSGCRRRAFICRWMLLEDKVFICPQDNRERKVERKRLQQRAEERRARGERPEARCWIGGLTAVRRPCPR</sequence>
<evidence type="ECO:0000313" key="2">
    <source>
        <dbReference type="EMBL" id="CAK9087861.1"/>
    </source>
</evidence>
<proteinExistence type="predicted"/>
<keyword evidence="3" id="KW-1185">Reference proteome</keyword>
<evidence type="ECO:0000313" key="1">
    <source>
        <dbReference type="EMBL" id="CAK9087735.1"/>
    </source>
</evidence>
<reference evidence="1 3" key="1">
    <citation type="submission" date="2024-02" db="EMBL/GenBank/DDBJ databases">
        <authorList>
            <person name="Chen Y."/>
            <person name="Shah S."/>
            <person name="Dougan E. K."/>
            <person name="Thang M."/>
            <person name="Chan C."/>
        </authorList>
    </citation>
    <scope>NUCLEOTIDE SEQUENCE [LARGE SCALE GENOMIC DNA]</scope>
</reference>
<name>A0ABP0QHI1_9DINO</name>
<organism evidence="1 3">
    <name type="scientific">Durusdinium trenchii</name>
    <dbReference type="NCBI Taxonomy" id="1381693"/>
    <lineage>
        <taxon>Eukaryota</taxon>
        <taxon>Sar</taxon>
        <taxon>Alveolata</taxon>
        <taxon>Dinophyceae</taxon>
        <taxon>Suessiales</taxon>
        <taxon>Symbiodiniaceae</taxon>
        <taxon>Durusdinium</taxon>
    </lineage>
</organism>
<dbReference type="Proteomes" id="UP001642464">
    <property type="component" value="Unassembled WGS sequence"/>
</dbReference>
<protein>
    <submittedName>
        <fullName evidence="1">Uncharacterized protein</fullName>
    </submittedName>
</protein>
<dbReference type="EMBL" id="CAXAMM010039629">
    <property type="protein sequence ID" value="CAK9087861.1"/>
    <property type="molecule type" value="Genomic_DNA"/>
</dbReference>